<dbReference type="Pfam" id="PF13366">
    <property type="entry name" value="PDDEXK_3"/>
    <property type="match status" value="1"/>
</dbReference>
<dbReference type="Proteomes" id="UP000779809">
    <property type="component" value="Unassembled WGS sequence"/>
</dbReference>
<gene>
    <name evidence="1" type="ORF">HYX28_06375</name>
</gene>
<protein>
    <submittedName>
        <fullName evidence="1">GxxExxY protein</fullName>
    </submittedName>
</protein>
<comment type="caution">
    <text evidence="1">The sequence shown here is derived from an EMBL/GenBank/DDBJ whole genome shotgun (WGS) entry which is preliminary data.</text>
</comment>
<dbReference type="InterPro" id="IPR026350">
    <property type="entry name" value="GxxExxY"/>
</dbReference>
<dbReference type="AlphaFoldDB" id="A0A932EQ48"/>
<name>A0A932EQ48_9BACT</name>
<dbReference type="NCBIfam" id="TIGR04256">
    <property type="entry name" value="GxxExxY"/>
    <property type="match status" value="1"/>
</dbReference>
<evidence type="ECO:0000313" key="2">
    <source>
        <dbReference type="Proteomes" id="UP000779809"/>
    </source>
</evidence>
<proteinExistence type="predicted"/>
<evidence type="ECO:0000313" key="1">
    <source>
        <dbReference type="EMBL" id="MBI2678388.1"/>
    </source>
</evidence>
<accession>A0A932EQ48</accession>
<reference evidence="1" key="1">
    <citation type="submission" date="2020-07" db="EMBL/GenBank/DDBJ databases">
        <title>Huge and variable diversity of episymbiotic CPR bacteria and DPANN archaea in groundwater ecosystems.</title>
        <authorList>
            <person name="He C.Y."/>
            <person name="Keren R."/>
            <person name="Whittaker M."/>
            <person name="Farag I.F."/>
            <person name="Doudna J."/>
            <person name="Cate J.H.D."/>
            <person name="Banfield J.F."/>
        </authorList>
    </citation>
    <scope>NUCLEOTIDE SEQUENCE</scope>
    <source>
        <strain evidence="1">NC_groundwater_580_Pr5_B-0.1um_64_19</strain>
    </source>
</reference>
<dbReference type="EMBL" id="JACPNR010000008">
    <property type="protein sequence ID" value="MBI2678388.1"/>
    <property type="molecule type" value="Genomic_DNA"/>
</dbReference>
<organism evidence="1 2">
    <name type="scientific">Candidatus Korobacter versatilis</name>
    <dbReference type="NCBI Taxonomy" id="658062"/>
    <lineage>
        <taxon>Bacteria</taxon>
        <taxon>Pseudomonadati</taxon>
        <taxon>Acidobacteriota</taxon>
        <taxon>Terriglobia</taxon>
        <taxon>Terriglobales</taxon>
        <taxon>Candidatus Korobacteraceae</taxon>
        <taxon>Candidatus Korobacter</taxon>
    </lineage>
</organism>
<sequence length="139" mass="15558">MKHEELTEKIIGAFYTVYNELGAGFLESVYEEAMVIALAEAGVRFHRQHPVPVHFHGKRVGDFRADFVAEDCVVVELKACSMLEKSHEAQVINYLRGTRIEVGLLLNFGPKPQIRRIVLDNERKEVQAIPPSSAAKAGL</sequence>